<dbReference type="Proteomes" id="UP000615593">
    <property type="component" value="Unassembled WGS sequence"/>
</dbReference>
<gene>
    <name evidence="1" type="ORF">GCM10008088_28860</name>
</gene>
<name>A0ABQ3C624_9FLAO</name>
<accession>A0ABQ3C624</accession>
<sequence>MGIGLLISNSELIDNLLGHCIDRDERETYSFSEIVTPNEISKMRDQIYWFSHYRTIDSTMLTDNFTIVDDCENIRPAITLPLVYNDKAIVYLNNKRNEEHLFVLIKENDEWIVCCRKSIYVRFDD</sequence>
<dbReference type="EMBL" id="BMWY01000035">
    <property type="protein sequence ID" value="GGZ66074.1"/>
    <property type="molecule type" value="Genomic_DNA"/>
</dbReference>
<evidence type="ECO:0000313" key="1">
    <source>
        <dbReference type="EMBL" id="GGZ66074.1"/>
    </source>
</evidence>
<evidence type="ECO:0000313" key="2">
    <source>
        <dbReference type="Proteomes" id="UP000615593"/>
    </source>
</evidence>
<organism evidence="1 2">
    <name type="scientific">Mesonia mobilis</name>
    <dbReference type="NCBI Taxonomy" id="369791"/>
    <lineage>
        <taxon>Bacteria</taxon>
        <taxon>Pseudomonadati</taxon>
        <taxon>Bacteroidota</taxon>
        <taxon>Flavobacteriia</taxon>
        <taxon>Flavobacteriales</taxon>
        <taxon>Flavobacteriaceae</taxon>
        <taxon>Mesonia</taxon>
    </lineage>
</organism>
<keyword evidence="2" id="KW-1185">Reference proteome</keyword>
<comment type="caution">
    <text evidence="1">The sequence shown here is derived from an EMBL/GenBank/DDBJ whole genome shotgun (WGS) entry which is preliminary data.</text>
</comment>
<protein>
    <submittedName>
        <fullName evidence="1">Uncharacterized protein</fullName>
    </submittedName>
</protein>
<proteinExistence type="predicted"/>
<reference evidence="2" key="1">
    <citation type="journal article" date="2019" name="Int. J. Syst. Evol. Microbiol.">
        <title>The Global Catalogue of Microorganisms (GCM) 10K type strain sequencing project: providing services to taxonomists for standard genome sequencing and annotation.</title>
        <authorList>
            <consortium name="The Broad Institute Genomics Platform"/>
            <consortium name="The Broad Institute Genome Sequencing Center for Infectious Disease"/>
            <person name="Wu L."/>
            <person name="Ma J."/>
        </authorList>
    </citation>
    <scope>NUCLEOTIDE SEQUENCE [LARGE SCALE GENOMIC DNA]</scope>
    <source>
        <strain evidence="2">KCTC 12708</strain>
    </source>
</reference>